<evidence type="ECO:0000313" key="1">
    <source>
        <dbReference type="EMBL" id="KAF3488495.1"/>
    </source>
</evidence>
<evidence type="ECO:0000313" key="2">
    <source>
        <dbReference type="Proteomes" id="UP000712600"/>
    </source>
</evidence>
<comment type="caution">
    <text evidence="1">The sequence shown here is derived from an EMBL/GenBank/DDBJ whole genome shotgun (WGS) entry which is preliminary data.</text>
</comment>
<protein>
    <submittedName>
        <fullName evidence="1">Uncharacterized protein</fullName>
    </submittedName>
</protein>
<name>A0A8S9MWU2_BRACR</name>
<organism evidence="1 2">
    <name type="scientific">Brassica cretica</name>
    <name type="common">Mustard</name>
    <dbReference type="NCBI Taxonomy" id="69181"/>
    <lineage>
        <taxon>Eukaryota</taxon>
        <taxon>Viridiplantae</taxon>
        <taxon>Streptophyta</taxon>
        <taxon>Embryophyta</taxon>
        <taxon>Tracheophyta</taxon>
        <taxon>Spermatophyta</taxon>
        <taxon>Magnoliopsida</taxon>
        <taxon>eudicotyledons</taxon>
        <taxon>Gunneridae</taxon>
        <taxon>Pentapetalae</taxon>
        <taxon>rosids</taxon>
        <taxon>malvids</taxon>
        <taxon>Brassicales</taxon>
        <taxon>Brassicaceae</taxon>
        <taxon>Brassiceae</taxon>
        <taxon>Brassica</taxon>
    </lineage>
</organism>
<reference evidence="1" key="1">
    <citation type="submission" date="2019-12" db="EMBL/GenBank/DDBJ databases">
        <title>Genome sequencing and annotation of Brassica cretica.</title>
        <authorList>
            <person name="Studholme D.J."/>
            <person name="Sarris P."/>
        </authorList>
    </citation>
    <scope>NUCLEOTIDE SEQUENCE</scope>
    <source>
        <strain evidence="1">PFS-109/04</strain>
        <tissue evidence="1">Leaf</tissue>
    </source>
</reference>
<dbReference type="EMBL" id="QGKX02002183">
    <property type="protein sequence ID" value="KAF3488495.1"/>
    <property type="molecule type" value="Genomic_DNA"/>
</dbReference>
<gene>
    <name evidence="1" type="ORF">F2Q69_00053453</name>
</gene>
<dbReference type="Proteomes" id="UP000712600">
    <property type="component" value="Unassembled WGS sequence"/>
</dbReference>
<accession>A0A8S9MWU2</accession>
<sequence length="163" mass="19176">MFFRETRETEEDIRIMFCEAREKMRKRITLKKKSDPGQFAIPCGAFQGIIHFRGLFSEKLRRDCERPRGADCWGQNRSRRNQCLKVRKNRHERFYENKIFGKDLFLRRALQKKHETSEKIPKKVARSLRSDRARAKLGRHVATEHTSRSVAIATELAPSSVAT</sequence>
<dbReference type="AlphaFoldDB" id="A0A8S9MWU2"/>
<proteinExistence type="predicted"/>